<feature type="region of interest" description="Disordered" evidence="1">
    <location>
        <begin position="55"/>
        <end position="276"/>
    </location>
</feature>
<comment type="caution">
    <text evidence="2">The sequence shown here is derived from an EMBL/GenBank/DDBJ whole genome shotgun (WGS) entry which is preliminary data.</text>
</comment>
<feature type="region of interest" description="Disordered" evidence="1">
    <location>
        <begin position="900"/>
        <end position="934"/>
    </location>
</feature>
<feature type="compositionally biased region" description="Low complexity" evidence="1">
    <location>
        <begin position="157"/>
        <end position="166"/>
    </location>
</feature>
<feature type="region of interest" description="Disordered" evidence="1">
    <location>
        <begin position="482"/>
        <end position="512"/>
    </location>
</feature>
<dbReference type="RefSeq" id="XP_016644517.1">
    <property type="nucleotide sequence ID" value="XM_016785735.1"/>
</dbReference>
<dbReference type="VEuPathDB" id="FungiDB:SAPIO_CDS2807"/>
<dbReference type="GeneID" id="27721879"/>
<feature type="compositionally biased region" description="Polar residues" evidence="1">
    <location>
        <begin position="55"/>
        <end position="69"/>
    </location>
</feature>
<feature type="compositionally biased region" description="Low complexity" evidence="1">
    <location>
        <begin position="78"/>
        <end position="91"/>
    </location>
</feature>
<evidence type="ECO:0000313" key="2">
    <source>
        <dbReference type="EMBL" id="KEZ44718.1"/>
    </source>
</evidence>
<feature type="compositionally biased region" description="Polar residues" evidence="1">
    <location>
        <begin position="176"/>
        <end position="189"/>
    </location>
</feature>
<dbReference type="EMBL" id="JOWA01000087">
    <property type="protein sequence ID" value="KEZ44718.1"/>
    <property type="molecule type" value="Genomic_DNA"/>
</dbReference>
<feature type="compositionally biased region" description="Low complexity" evidence="1">
    <location>
        <begin position="555"/>
        <end position="566"/>
    </location>
</feature>
<feature type="compositionally biased region" description="Polar residues" evidence="1">
    <location>
        <begin position="817"/>
        <end position="829"/>
    </location>
</feature>
<gene>
    <name evidence="2" type="ORF">SAPIO_CDS2807</name>
</gene>
<feature type="region of interest" description="Disordered" evidence="1">
    <location>
        <begin position="527"/>
        <end position="594"/>
    </location>
</feature>
<sequence length="1217" mass="129773">MSDELGSAETAEIDSLFGSDGFAFDVSFNADPFEASTGSDYFTSLLNSGNVEVDTNPSGVMANPGNSNPGPVRNLIVDGSSGRSSADSNASPGQNSSLAHSGNNNLTRGTSSNSPQVGTGGSNMTSLTMPGNNPTQDINNAPPNATGLLVLPDDSTDNININDGNQIGTGGPAGDSTESNTTSVSQLNPTAVPWVPTNNNAAVPNASGGNQGVRSQSLPQADHRGQSKRPWQMNQNENTRNMKQATEQNRPMSQVSRAGSIPPHHQQESTSVALASSMARGVNREPAIMSHLPGQISGQQYTQAYQSFPSLGAAAPQNGILQSVVKTQPKKAASGKNNKKGQGQKGRGKPRYTGPTFAVPPSVPVAIDLTDTVLQPLNVELFKKTVEAQRKKSSAPTQNIANSNGSAMNNAIPALSQSYHHYPLPQPLAYPIVQNQAPIPFPFPVQPQMENVAPQQAQKPLYSQYLHPAQPVIQHPVQNPVPQKTQQIAQQKVNQQAREHREAPGPWKMSPEKRKDFHLFNVDYQTQLSDSVRKNPPKRQTRKPPINVSSQGVFSPEAEPASLPSSTPAPPSTPKSQVGPNVPRPPQAIGGKGGATGVMRQIMAERDTRLINASFAQGFEFGIERGIQLVHAIILNTALKTGLETPVGAVLELKKEDVEGDALRKSLKQKSRTLVQAWINSVHSQMGALSETTWCNKEIILPQLAKIVAHNQDLFDQNTVTQLKAAFSAAAAASSGASGVGVNTTPSRNDKAPMAMGGDGNRSVSRGPDPNDKAPMTIGGDGGRSIARVPDANDIQGQMEQAMGGSRQAAARVARTETPTRPQGYSQPEHQAGPDHDALVTTPVRPMGMNAGAPNGGASHRGVDLSVNTAIAQMQSSSPPTPFHITPDGRAHVDEETLRSQAAVPVGTKRVASQASDVSDTSIESPSKRRKAANGGVVAIPSDTAEGRSFDELAATLRADIAGSSASAATSEGVATYAEAISSSPETISCEPVEWVQANIRTQAYFESRMPGGISHSTAHFLHTLTEINNNEYITELARSCDDIVVDLSKGEKTPEGGVESDGGIAASNGANDVQDTLAKSREASKKKEFMRIRAYHDRILGNDNPFEREIMQWYGLDLWVLERIQKETGYSDAEMRRKNLALALADQAIVKDSPIDGPAKPYALARATMTWYNMNKRLPATLLLKTQDSPGFMAWINTMNDPECVHTAVREHFKTF</sequence>
<feature type="compositionally biased region" description="Low complexity" evidence="1">
    <location>
        <begin position="482"/>
        <end position="496"/>
    </location>
</feature>
<feature type="region of interest" description="Disordered" evidence="1">
    <location>
        <begin position="736"/>
        <end position="837"/>
    </location>
</feature>
<protein>
    <submittedName>
        <fullName evidence="2">Uncharacterized protein</fullName>
    </submittedName>
</protein>
<accession>A0A084GBK6</accession>
<dbReference type="Proteomes" id="UP000028545">
    <property type="component" value="Unassembled WGS sequence"/>
</dbReference>
<feature type="compositionally biased region" description="Polar residues" evidence="1">
    <location>
        <begin position="92"/>
        <end position="143"/>
    </location>
</feature>
<proteinExistence type="predicted"/>
<feature type="region of interest" description="Disordered" evidence="1">
    <location>
        <begin position="326"/>
        <end position="357"/>
    </location>
</feature>
<keyword evidence="3" id="KW-1185">Reference proteome</keyword>
<organism evidence="2 3">
    <name type="scientific">Pseudallescheria apiosperma</name>
    <name type="common">Scedosporium apiospermum</name>
    <dbReference type="NCBI Taxonomy" id="563466"/>
    <lineage>
        <taxon>Eukaryota</taxon>
        <taxon>Fungi</taxon>
        <taxon>Dikarya</taxon>
        <taxon>Ascomycota</taxon>
        <taxon>Pezizomycotina</taxon>
        <taxon>Sordariomycetes</taxon>
        <taxon>Hypocreomycetidae</taxon>
        <taxon>Microascales</taxon>
        <taxon>Microascaceae</taxon>
        <taxon>Scedosporium</taxon>
    </lineage>
</organism>
<reference evidence="2 3" key="1">
    <citation type="journal article" date="2014" name="Genome Announc.">
        <title>Draft genome sequence of the pathogenic fungus Scedosporium apiospermum.</title>
        <authorList>
            <person name="Vandeputte P."/>
            <person name="Ghamrawi S."/>
            <person name="Rechenmann M."/>
            <person name="Iltis A."/>
            <person name="Giraud S."/>
            <person name="Fleury M."/>
            <person name="Thornton C."/>
            <person name="Delhaes L."/>
            <person name="Meyer W."/>
            <person name="Papon N."/>
            <person name="Bouchara J.P."/>
        </authorList>
    </citation>
    <scope>NUCLEOTIDE SEQUENCE [LARGE SCALE GENOMIC DNA]</scope>
    <source>
        <strain evidence="2 3">IHEM 14462</strain>
    </source>
</reference>
<evidence type="ECO:0000256" key="1">
    <source>
        <dbReference type="SAM" id="MobiDB-lite"/>
    </source>
</evidence>
<dbReference type="KEGG" id="sapo:SAPIO_CDS2807"/>
<feature type="compositionally biased region" description="Low complexity" evidence="1">
    <location>
        <begin position="191"/>
        <end position="206"/>
    </location>
</feature>
<dbReference type="AlphaFoldDB" id="A0A084GBK6"/>
<feature type="region of interest" description="Disordered" evidence="1">
    <location>
        <begin position="1052"/>
        <end position="1072"/>
    </location>
</feature>
<feature type="compositionally biased region" description="Polar residues" evidence="1">
    <location>
        <begin position="232"/>
        <end position="257"/>
    </location>
</feature>
<dbReference type="HOGENOM" id="CLU_269077_0_0_1"/>
<feature type="compositionally biased region" description="Polar residues" evidence="1">
    <location>
        <begin position="911"/>
        <end position="925"/>
    </location>
</feature>
<name>A0A084GBK6_PSEDA</name>
<evidence type="ECO:0000313" key="3">
    <source>
        <dbReference type="Proteomes" id="UP000028545"/>
    </source>
</evidence>